<evidence type="ECO:0000256" key="3">
    <source>
        <dbReference type="PROSITE-ProRule" id="PRU00023"/>
    </source>
</evidence>
<evidence type="ECO:0000256" key="2">
    <source>
        <dbReference type="ARBA" id="ARBA00023043"/>
    </source>
</evidence>
<dbReference type="PANTHER" id="PTHR24171:SF8">
    <property type="entry name" value="BRCA1-ASSOCIATED RING DOMAIN PROTEIN 1"/>
    <property type="match status" value="1"/>
</dbReference>
<dbReference type="Gene3D" id="1.25.40.20">
    <property type="entry name" value="Ankyrin repeat-containing domain"/>
    <property type="match status" value="1"/>
</dbReference>
<dbReference type="InParanoid" id="A0C7S5"/>
<reference evidence="4 5" key="1">
    <citation type="journal article" date="2006" name="Nature">
        <title>Global trends of whole-genome duplications revealed by the ciliate Paramecium tetraurelia.</title>
        <authorList>
            <consortium name="Genoscope"/>
            <person name="Aury J.-M."/>
            <person name="Jaillon O."/>
            <person name="Duret L."/>
            <person name="Noel B."/>
            <person name="Jubin C."/>
            <person name="Porcel B.M."/>
            <person name="Segurens B."/>
            <person name="Daubin V."/>
            <person name="Anthouard V."/>
            <person name="Aiach N."/>
            <person name="Arnaiz O."/>
            <person name="Billaut A."/>
            <person name="Beisson J."/>
            <person name="Blanc I."/>
            <person name="Bouhouche K."/>
            <person name="Camara F."/>
            <person name="Duharcourt S."/>
            <person name="Guigo R."/>
            <person name="Gogendeau D."/>
            <person name="Katinka M."/>
            <person name="Keller A.-M."/>
            <person name="Kissmehl R."/>
            <person name="Klotz C."/>
            <person name="Koll F."/>
            <person name="Le Moue A."/>
            <person name="Lepere C."/>
            <person name="Malinsky S."/>
            <person name="Nowacki M."/>
            <person name="Nowak J.K."/>
            <person name="Plattner H."/>
            <person name="Poulain J."/>
            <person name="Ruiz F."/>
            <person name="Serrano V."/>
            <person name="Zagulski M."/>
            <person name="Dessen P."/>
            <person name="Betermier M."/>
            <person name="Weissenbach J."/>
            <person name="Scarpelli C."/>
            <person name="Schachter V."/>
            <person name="Sperling L."/>
            <person name="Meyer E."/>
            <person name="Cohen J."/>
            <person name="Wincker P."/>
        </authorList>
    </citation>
    <scope>NUCLEOTIDE SEQUENCE [LARGE SCALE GENOMIC DNA]</scope>
    <source>
        <strain evidence="4 5">Stock d4-2</strain>
    </source>
</reference>
<dbReference type="STRING" id="5888.A0C7S5"/>
<dbReference type="Proteomes" id="UP000000600">
    <property type="component" value="Unassembled WGS sequence"/>
</dbReference>
<dbReference type="OMA" id="NRKQQND"/>
<dbReference type="SMART" id="SM00248">
    <property type="entry name" value="ANK"/>
    <property type="match status" value="2"/>
</dbReference>
<dbReference type="OrthoDB" id="298990at2759"/>
<name>A0C7S5_PARTE</name>
<dbReference type="AlphaFoldDB" id="A0C7S5"/>
<dbReference type="Pfam" id="PF12796">
    <property type="entry name" value="Ank_2"/>
    <property type="match status" value="1"/>
</dbReference>
<dbReference type="PROSITE" id="PS50297">
    <property type="entry name" value="ANK_REP_REGION"/>
    <property type="match status" value="2"/>
</dbReference>
<dbReference type="EMBL" id="CT868048">
    <property type="protein sequence ID" value="CAK66842.1"/>
    <property type="molecule type" value="Genomic_DNA"/>
</dbReference>
<keyword evidence="5" id="KW-1185">Reference proteome</keyword>
<dbReference type="InterPro" id="IPR036770">
    <property type="entry name" value="Ankyrin_rpt-contain_sf"/>
</dbReference>
<gene>
    <name evidence="4" type="ORF">GSPATT00035973001</name>
</gene>
<dbReference type="HOGENOM" id="CLU_274233_0_0_1"/>
<dbReference type="eggNOG" id="KOG4177">
    <property type="taxonomic scope" value="Eukaryota"/>
</dbReference>
<dbReference type="InterPro" id="IPR002110">
    <property type="entry name" value="Ankyrin_rpt"/>
</dbReference>
<dbReference type="PANTHER" id="PTHR24171">
    <property type="entry name" value="ANKYRIN REPEAT DOMAIN-CONTAINING PROTEIN 39-RELATED"/>
    <property type="match status" value="1"/>
</dbReference>
<sequence>MKPSLSFSEKKQVVSDNKVLNQSCHCTDCGGKIHKKLLSKQDTDHFPLDKIIKIKHSELDKTPTNLETLLRSSGNPSIHTPMNVSKTRTKFKPITHILQMVHVKSVLSKLVNSHPIKQQQQAFQSSPQTLSDFTSKLQGLKIFEPKDIQTPVIGQRLKTEPIIQNQQQPPQIDTKKFYYPRVSRISQLGASSLLNSSEAIDKKPVNKLAALTKHYLKEFNVLISKNRIRNSKTLLRDTIDVYYQIMKKQRVQQQSRFPVTKRPLQQFDLETEEQIEQRFNEFLNEAQNETIKLVTVEKGKQRRLAFNQFKKKTIKESQMVEQSSYDGENQSRADEIIELEPKPEKEINQKNEEFYKFFVDRYFHKQVVKQQASTQTLTNDVNFLVNRYGDFLQNSLMSSLIIDTLKHKFQTQIPTYDHFGTAQKILQSFNVSAVTLCNMKTAEERQAYLLNSFQSKCDSLMSDWVLKIAKKDKQLQMIDKQFTLTIMKNRKQQNDLFKWLTLKSKYQVLQKKLREMLMEKINEYENQIKIADAISKNKKVNLKGIETIQTSQIVKNNNFYSQSNQDLLQWNPILEAKFQKERLKAQYTYNSAINSSNFNQVAFMQIFDQVKIDDPVYLQREVKMQKYMNGDWLTPQEMKFLANTSELLNKCVDQKQVKKAVMHIKEKQIYDLENYLAQQIIQNHQSLNCQIQQARSFWLKEQITKRKAQIKQHDKQLQESIKHNKQVKEHDRKVKKLQRICKKLEDNISIKDQVYRNFFALIFVRKIIQKVEYLRFIQLEKSNMFVKETLAEQEKLRLHKQRLKALSLPYNHEEDKRRRYHPSSKVGFVPTHGMTADDWERIKIQRQKENEYRLGVLSIDRNKKENFQKFYSSGPNKALRQDPIFDPLNPNEPPKLSEKELNSIIMIQRAIRKRIAYKKLKNYKELFFQNKLRIYSEKLTRLNSEKEFQTNVKEMTIQLINKPQIRIKTSSNRVKSEISLAKSMRTKLKTEETAEPSSIGFGRQGRLVTTQNLSKVKTLLVKHERLLRYSKLNQPNHILKSGFYYTQDDIDVMDQDGNTALYYASMHGNNILIDFMLKHGANPNVLCSDGTPMHMAIKSNKIDVIYLLLNNGGSLNIVNKHNFTPLIYATDKILKQLGMKQKGIVSVSKQFTEVKNDEILVSKDMASQCD</sequence>
<organism evidence="4 5">
    <name type="scientific">Paramecium tetraurelia</name>
    <dbReference type="NCBI Taxonomy" id="5888"/>
    <lineage>
        <taxon>Eukaryota</taxon>
        <taxon>Sar</taxon>
        <taxon>Alveolata</taxon>
        <taxon>Ciliophora</taxon>
        <taxon>Intramacronucleata</taxon>
        <taxon>Oligohymenophorea</taxon>
        <taxon>Peniculida</taxon>
        <taxon>Parameciidae</taxon>
        <taxon>Paramecium</taxon>
    </lineage>
</organism>
<dbReference type="RefSeq" id="XP_001434239.1">
    <property type="nucleotide sequence ID" value="XM_001434202.1"/>
</dbReference>
<keyword evidence="2 3" id="KW-0040">ANK repeat</keyword>
<feature type="repeat" description="ANK" evidence="3">
    <location>
        <begin position="1088"/>
        <end position="1120"/>
    </location>
</feature>
<dbReference type="SUPFAM" id="SSF48403">
    <property type="entry name" value="Ankyrin repeat"/>
    <property type="match status" value="1"/>
</dbReference>
<dbReference type="KEGG" id="ptm:GSPATT00035973001"/>
<accession>A0C7S5</accession>
<protein>
    <submittedName>
        <fullName evidence="4">Uncharacterized protein</fullName>
    </submittedName>
</protein>
<dbReference type="GeneID" id="5020024"/>
<evidence type="ECO:0000256" key="1">
    <source>
        <dbReference type="ARBA" id="ARBA00022737"/>
    </source>
</evidence>
<evidence type="ECO:0000313" key="5">
    <source>
        <dbReference type="Proteomes" id="UP000000600"/>
    </source>
</evidence>
<feature type="repeat" description="ANK" evidence="3">
    <location>
        <begin position="1056"/>
        <end position="1088"/>
    </location>
</feature>
<evidence type="ECO:0000313" key="4">
    <source>
        <dbReference type="EMBL" id="CAK66842.1"/>
    </source>
</evidence>
<dbReference type="PROSITE" id="PS50088">
    <property type="entry name" value="ANK_REPEAT"/>
    <property type="match status" value="2"/>
</dbReference>
<keyword evidence="1" id="KW-0677">Repeat</keyword>
<proteinExistence type="predicted"/>